<keyword evidence="9" id="KW-0963">Cytoplasm</keyword>
<dbReference type="PANTHER" id="PTHR42684:SF17">
    <property type="entry name" value="ADENOSYLMETHIONINE-8-AMINO-7-OXONONANOATE AMINOTRANSFERASE"/>
    <property type="match status" value="1"/>
</dbReference>
<dbReference type="FunFam" id="3.40.640.10:FF:000004">
    <property type="entry name" value="Acetylornithine aminotransferase"/>
    <property type="match status" value="1"/>
</dbReference>
<keyword evidence="6 9" id="KW-0093">Biotin biosynthesis</keyword>
<dbReference type="Pfam" id="PF00202">
    <property type="entry name" value="Aminotran_3"/>
    <property type="match status" value="1"/>
</dbReference>
<sequence length="483" mass="53028">MACRIQRTWRAKTPLLSQFLQPLLEKMIKPRHEKTGAGGRAAGQSPSRRRTRMSASASRPNPSTQQMPQWYEDGLPHIWLPYSQMKTASAPLAAVRTHDTRIELADGRELVDGVAAWWTACHGYNHPHIRAAVSAQLAAMPHIMFGGTVHEPALRLAARLCAMLPGDLERVFFTDSGSVSVEVAMKMAIQYRLNKGETGRTKLLAFKGGYHGDTLATMAVCDPEEGMHHLYGSALAEHIIAPLPQDEASTAEFLRLLKDHTHELTAIMTEPLVQGAGGMLFHSPEVLRTLRKAADDHDLLLILDEIFTGFGRTGSMFAYEQAGIVPDIVTLSKALTGGTLALAATVARRHVFEAFLSDNPEHALMHGPTFMANPLACACANASLDLFETEPRLKQVQAINAFLTDALEPCRTLPGVKDVRTMGAIGVVELEKIANPDALRQRFIAEGVWIRPFRSIIYLTPAFTITQSDLKTLTDTIYRVLSA</sequence>
<dbReference type="InterPro" id="IPR015424">
    <property type="entry name" value="PyrdxlP-dep_Trfase"/>
</dbReference>
<dbReference type="InterPro" id="IPR015422">
    <property type="entry name" value="PyrdxlP-dep_Trfase_small"/>
</dbReference>
<feature type="binding site" evidence="9">
    <location>
        <position position="117"/>
    </location>
    <ligand>
        <name>substrate</name>
    </ligand>
</feature>
<evidence type="ECO:0000313" key="11">
    <source>
        <dbReference type="EMBL" id="GAA08400.1"/>
    </source>
</evidence>
<keyword evidence="4 9" id="KW-0808">Transferase</keyword>
<proteinExistence type="inferred from homology"/>
<dbReference type="HAMAP" id="MF_00834">
    <property type="entry name" value="BioA"/>
    <property type="match status" value="1"/>
</dbReference>
<dbReference type="GO" id="GO:0005737">
    <property type="term" value="C:cytoplasm"/>
    <property type="evidence" value="ECO:0007669"/>
    <property type="project" value="UniProtKB-SubCell"/>
</dbReference>
<keyword evidence="7 9" id="KW-0663">Pyridoxal phosphate</keyword>
<dbReference type="UniPathway" id="UPA00078">
    <property type="reaction ID" value="UER00160"/>
</dbReference>
<feature type="binding site" evidence="9">
    <location>
        <position position="451"/>
    </location>
    <ligand>
        <name>substrate</name>
    </ligand>
</feature>
<comment type="caution">
    <text evidence="11">The sequence shown here is derived from an EMBL/GenBank/DDBJ whole genome shotgun (WGS) entry which is preliminary data.</text>
</comment>
<comment type="pathway">
    <text evidence="2 9">Cofactor biosynthesis; biotin biosynthesis; 7,8-diaminononanoate from 8-amino-7-oxononanoate (SAM route): step 1/1.</text>
</comment>
<evidence type="ECO:0000256" key="1">
    <source>
        <dbReference type="ARBA" id="ARBA00001933"/>
    </source>
</evidence>
<dbReference type="SUPFAM" id="SSF53383">
    <property type="entry name" value="PLP-dependent transferases"/>
    <property type="match status" value="1"/>
</dbReference>
<accession>F7VDF5</accession>
<keyword evidence="3 9" id="KW-0032">Aminotransferase</keyword>
<evidence type="ECO:0000256" key="5">
    <source>
        <dbReference type="ARBA" id="ARBA00022691"/>
    </source>
</evidence>
<feature type="binding site" evidence="9">
    <location>
        <begin position="177"/>
        <end position="178"/>
    </location>
    <ligand>
        <name>pyridoxal 5'-phosphate</name>
        <dbReference type="ChEBI" id="CHEBI:597326"/>
    </ligand>
</feature>
<evidence type="ECO:0000256" key="4">
    <source>
        <dbReference type="ARBA" id="ARBA00022679"/>
    </source>
</evidence>
<evidence type="ECO:0000256" key="6">
    <source>
        <dbReference type="ARBA" id="ARBA00022756"/>
    </source>
</evidence>
<evidence type="ECO:0000256" key="10">
    <source>
        <dbReference type="SAM" id="MobiDB-lite"/>
    </source>
</evidence>
<organism evidence="11 12">
    <name type="scientific">Acetobacter tropicalis NBRC 101654</name>
    <dbReference type="NCBI Taxonomy" id="749388"/>
    <lineage>
        <taxon>Bacteria</taxon>
        <taxon>Pseudomonadati</taxon>
        <taxon>Pseudomonadota</taxon>
        <taxon>Alphaproteobacteria</taxon>
        <taxon>Acetobacterales</taxon>
        <taxon>Acetobacteraceae</taxon>
        <taxon>Acetobacter</taxon>
    </lineage>
</organism>
<evidence type="ECO:0000313" key="12">
    <source>
        <dbReference type="Proteomes" id="UP000004319"/>
    </source>
</evidence>
<feature type="binding site" evidence="9">
    <location>
        <position position="333"/>
    </location>
    <ligand>
        <name>substrate</name>
    </ligand>
</feature>
<name>F7VDF5_9PROT</name>
<comment type="function">
    <text evidence="9">Catalyzes the transfer of the alpha-amino group from S-adenosyl-L-methionine (SAM) to 7-keto-8-aminopelargonic acid (KAPA) to form 7,8-diaminopelargonic acid (DAPA). It is the only aminotransferase known to utilize SAM as an amino donor.</text>
</comment>
<comment type="catalytic activity">
    <reaction evidence="8 9">
        <text>(8S)-8-amino-7-oxononanoate + S-adenosyl-L-methionine = S-adenosyl-4-methylsulfanyl-2-oxobutanoate + (7R,8S)-7,8-diammoniononanoate</text>
        <dbReference type="Rhea" id="RHEA:16861"/>
        <dbReference type="ChEBI" id="CHEBI:16490"/>
        <dbReference type="ChEBI" id="CHEBI:59789"/>
        <dbReference type="ChEBI" id="CHEBI:149468"/>
        <dbReference type="ChEBI" id="CHEBI:149469"/>
        <dbReference type="EC" id="2.6.1.62"/>
    </reaction>
</comment>
<evidence type="ECO:0000256" key="9">
    <source>
        <dbReference type="HAMAP-Rule" id="MF_00834"/>
    </source>
</evidence>
<dbReference type="CDD" id="cd00610">
    <property type="entry name" value="OAT_like"/>
    <property type="match status" value="1"/>
</dbReference>
<dbReference type="PANTHER" id="PTHR42684">
    <property type="entry name" value="ADENOSYLMETHIONINE-8-AMINO-7-OXONONANOATE AMINOTRANSFERASE"/>
    <property type="match status" value="1"/>
</dbReference>
<comment type="cofactor">
    <cofactor evidence="1 9">
        <name>pyridoxal 5'-phosphate</name>
        <dbReference type="ChEBI" id="CHEBI:597326"/>
    </cofactor>
</comment>
<feature type="region of interest" description="Disordered" evidence="10">
    <location>
        <begin position="30"/>
        <end position="68"/>
    </location>
</feature>
<dbReference type="GO" id="GO:0004015">
    <property type="term" value="F:adenosylmethionine-8-amino-7-oxononanoate transaminase activity"/>
    <property type="evidence" value="ECO:0007669"/>
    <property type="project" value="UniProtKB-UniRule"/>
</dbReference>
<dbReference type="PROSITE" id="PS00600">
    <property type="entry name" value="AA_TRANSFER_CLASS_3"/>
    <property type="match status" value="1"/>
</dbReference>
<feature type="binding site" evidence="9">
    <location>
        <begin position="368"/>
        <end position="369"/>
    </location>
    <ligand>
        <name>pyridoxal 5'-phosphate</name>
        <dbReference type="ChEBI" id="CHEBI:597326"/>
    </ligand>
</feature>
<keyword evidence="5 9" id="KW-0949">S-adenosyl-L-methionine</keyword>
<dbReference type="InterPro" id="IPR005814">
    <property type="entry name" value="Aminotrans_3"/>
</dbReference>
<feature type="modified residue" description="N6-(pyridoxal phosphate)lysine" evidence="9">
    <location>
        <position position="333"/>
    </location>
</feature>
<dbReference type="AlphaFoldDB" id="F7VDF5"/>
<dbReference type="InterPro" id="IPR015421">
    <property type="entry name" value="PyrdxlP-dep_Trfase_major"/>
</dbReference>
<reference evidence="11 12" key="1">
    <citation type="journal article" date="2011" name="Biochem. Biophys. Res. Commun.">
        <title>Increased number of Arginine-based salt bridges contributes to the thermotolerance of thermotolerant acetic acid bacteria, Acetobacter tropicalis SKU1100.</title>
        <authorList>
            <person name="Matsutani M."/>
            <person name="Hirakawa H."/>
            <person name="Nishikura M."/>
            <person name="Soemphol W."/>
            <person name="Ali I.A.I."/>
            <person name="Yakushi T."/>
            <person name="Matsushita K."/>
        </authorList>
    </citation>
    <scope>NUCLEOTIDE SEQUENCE [LARGE SCALE GENOMIC DNA]</scope>
    <source>
        <strain evidence="11 12">NBRC 101654</strain>
    </source>
</reference>
<feature type="binding site" evidence="9">
    <location>
        <position position="210"/>
    </location>
    <ligand>
        <name>substrate</name>
    </ligand>
</feature>
<evidence type="ECO:0000256" key="2">
    <source>
        <dbReference type="ARBA" id="ARBA00005063"/>
    </source>
</evidence>
<comment type="subunit">
    <text evidence="9">Homodimer.</text>
</comment>
<dbReference type="Proteomes" id="UP000004319">
    <property type="component" value="Unassembled WGS sequence"/>
</dbReference>
<feature type="site" description="Participates in the substrate recognition with KAPA and in a stacking interaction with the adenine ring of SAM" evidence="9">
    <location>
        <position position="82"/>
    </location>
</feature>
<dbReference type="NCBIfam" id="TIGR00508">
    <property type="entry name" value="bioA"/>
    <property type="match status" value="1"/>
</dbReference>
<dbReference type="Gene3D" id="3.40.640.10">
    <property type="entry name" value="Type I PLP-dependent aspartate aminotransferase-like (Major domain)"/>
    <property type="match status" value="1"/>
</dbReference>
<evidence type="ECO:0000256" key="8">
    <source>
        <dbReference type="ARBA" id="ARBA00048449"/>
    </source>
</evidence>
<evidence type="ECO:0000256" key="3">
    <source>
        <dbReference type="ARBA" id="ARBA00022576"/>
    </source>
</evidence>
<dbReference type="GO" id="GO:0030170">
    <property type="term" value="F:pyridoxal phosphate binding"/>
    <property type="evidence" value="ECO:0007669"/>
    <property type="project" value="UniProtKB-UniRule"/>
</dbReference>
<dbReference type="InterPro" id="IPR049704">
    <property type="entry name" value="Aminotrans_3_PPA_site"/>
</dbReference>
<dbReference type="GO" id="GO:0009102">
    <property type="term" value="P:biotin biosynthetic process"/>
    <property type="evidence" value="ECO:0007669"/>
    <property type="project" value="UniProtKB-UniRule"/>
</dbReference>
<comment type="similarity">
    <text evidence="9">Belongs to the class-III pyridoxal-phosphate-dependent aminotransferase family. BioA subfamily.</text>
</comment>
<dbReference type="InterPro" id="IPR005815">
    <property type="entry name" value="BioA"/>
</dbReference>
<dbReference type="NCBIfam" id="NF004624">
    <property type="entry name" value="PRK05964.1"/>
    <property type="match status" value="1"/>
</dbReference>
<dbReference type="EMBL" id="BABS01000033">
    <property type="protein sequence ID" value="GAA08400.1"/>
    <property type="molecule type" value="Genomic_DNA"/>
</dbReference>
<evidence type="ECO:0000256" key="7">
    <source>
        <dbReference type="ARBA" id="ARBA00022898"/>
    </source>
</evidence>
<dbReference type="EC" id="2.6.1.62" evidence="9"/>
<gene>
    <name evidence="9" type="primary">bioA</name>
    <name evidence="11" type="ORF">ATPR_1404</name>
</gene>
<feature type="binding site" evidence="9">
    <location>
        <position position="367"/>
    </location>
    <ligand>
        <name>substrate</name>
    </ligand>
</feature>
<comment type="subcellular location">
    <subcellularLocation>
        <location evidence="9">Cytoplasm</location>
    </subcellularLocation>
</comment>
<feature type="binding site" evidence="9">
    <location>
        <position position="304"/>
    </location>
    <ligand>
        <name>pyridoxal 5'-phosphate</name>
        <dbReference type="ChEBI" id="CHEBI:597326"/>
    </ligand>
</feature>
<protein>
    <recommendedName>
        <fullName evidence="9">Adenosylmethionine-8-amino-7-oxononanoate aminotransferase</fullName>
        <ecNumber evidence="9">2.6.1.62</ecNumber>
    </recommendedName>
    <alternativeName>
        <fullName evidence="9">7,8-diamino-pelargonic acid aminotransferase</fullName>
        <shortName evidence="9">DAPA AT</shortName>
        <shortName evidence="9">DAPA aminotransferase</shortName>
    </alternativeName>
    <alternativeName>
        <fullName evidence="9">7,8-diaminononanoate synthase</fullName>
        <shortName evidence="9">DANS</shortName>
    </alternativeName>
    <alternativeName>
        <fullName evidence="9">Diaminopelargonic acid synthase</fullName>
    </alternativeName>
</protein>
<dbReference type="Gene3D" id="3.90.1150.10">
    <property type="entry name" value="Aspartate Aminotransferase, domain 1"/>
    <property type="match status" value="1"/>
</dbReference>